<evidence type="ECO:0000313" key="4">
    <source>
        <dbReference type="Proteomes" id="UP000054270"/>
    </source>
</evidence>
<dbReference type="OrthoDB" id="3363533at2759"/>
<evidence type="ECO:0000256" key="1">
    <source>
        <dbReference type="SAM" id="Coils"/>
    </source>
</evidence>
<feature type="compositionally biased region" description="Polar residues" evidence="2">
    <location>
        <begin position="174"/>
        <end position="187"/>
    </location>
</feature>
<keyword evidence="4" id="KW-1185">Reference proteome</keyword>
<feature type="region of interest" description="Disordered" evidence="2">
    <location>
        <begin position="174"/>
        <end position="198"/>
    </location>
</feature>
<dbReference type="AlphaFoldDB" id="A0A0D2PGL5"/>
<evidence type="ECO:0000256" key="2">
    <source>
        <dbReference type="SAM" id="MobiDB-lite"/>
    </source>
</evidence>
<sequence length="259" mass="29092">MRRAQSVRHYARPSLALAADDLGVLREGDESNEDVLRRQLVEKDRECDRLQMAIQALQEQLAQRPPLEKIQELEMEYKNLELILVGTQRENEKGMAQIEQAKQREKMLERELTRLAGDNWRSNLEIPPVMGSTITSRSHQRANTVNVSSPIARGLVQGSPTPSIRPEASFLSNTPLFSHAPRTQSPSPLRGAEAQQEKDAIRTAAMAQIEQVRMLILGMDQRLDIREERLSKMLHKAEDESKRFEDAVTAAAAVGVGPA</sequence>
<feature type="coiled-coil region" evidence="1">
    <location>
        <begin position="40"/>
        <end position="118"/>
    </location>
</feature>
<gene>
    <name evidence="3" type="ORF">HYPSUDRAFT_168424</name>
</gene>
<dbReference type="EMBL" id="KN817580">
    <property type="protein sequence ID" value="KJA19225.1"/>
    <property type="molecule type" value="Genomic_DNA"/>
</dbReference>
<proteinExistence type="predicted"/>
<dbReference type="OMA" id="KDRECDK"/>
<evidence type="ECO:0000313" key="3">
    <source>
        <dbReference type="EMBL" id="KJA19225.1"/>
    </source>
</evidence>
<organism evidence="3 4">
    <name type="scientific">Hypholoma sublateritium (strain FD-334 SS-4)</name>
    <dbReference type="NCBI Taxonomy" id="945553"/>
    <lineage>
        <taxon>Eukaryota</taxon>
        <taxon>Fungi</taxon>
        <taxon>Dikarya</taxon>
        <taxon>Basidiomycota</taxon>
        <taxon>Agaricomycotina</taxon>
        <taxon>Agaricomycetes</taxon>
        <taxon>Agaricomycetidae</taxon>
        <taxon>Agaricales</taxon>
        <taxon>Agaricineae</taxon>
        <taxon>Strophariaceae</taxon>
        <taxon>Hypholoma</taxon>
    </lineage>
</organism>
<name>A0A0D2PGL5_HYPSF</name>
<protein>
    <submittedName>
        <fullName evidence="3">Uncharacterized protein</fullName>
    </submittedName>
</protein>
<keyword evidence="1" id="KW-0175">Coiled coil</keyword>
<dbReference type="Proteomes" id="UP000054270">
    <property type="component" value="Unassembled WGS sequence"/>
</dbReference>
<accession>A0A0D2PGL5</accession>
<reference evidence="4" key="1">
    <citation type="submission" date="2014-04" db="EMBL/GenBank/DDBJ databases">
        <title>Evolutionary Origins and Diversification of the Mycorrhizal Mutualists.</title>
        <authorList>
            <consortium name="DOE Joint Genome Institute"/>
            <consortium name="Mycorrhizal Genomics Consortium"/>
            <person name="Kohler A."/>
            <person name="Kuo A."/>
            <person name="Nagy L.G."/>
            <person name="Floudas D."/>
            <person name="Copeland A."/>
            <person name="Barry K.W."/>
            <person name="Cichocki N."/>
            <person name="Veneault-Fourrey C."/>
            <person name="LaButti K."/>
            <person name="Lindquist E.A."/>
            <person name="Lipzen A."/>
            <person name="Lundell T."/>
            <person name="Morin E."/>
            <person name="Murat C."/>
            <person name="Riley R."/>
            <person name="Ohm R."/>
            <person name="Sun H."/>
            <person name="Tunlid A."/>
            <person name="Henrissat B."/>
            <person name="Grigoriev I.V."/>
            <person name="Hibbett D.S."/>
            <person name="Martin F."/>
        </authorList>
    </citation>
    <scope>NUCLEOTIDE SEQUENCE [LARGE SCALE GENOMIC DNA]</scope>
    <source>
        <strain evidence="4">FD-334 SS-4</strain>
    </source>
</reference>